<name>A0A0T5XCG0_9BACT</name>
<dbReference type="Gene3D" id="2.40.50.140">
    <property type="entry name" value="Nucleic acid-binding proteins"/>
    <property type="match status" value="1"/>
</dbReference>
<dbReference type="RefSeq" id="WP_057940850.1">
    <property type="nucleotide sequence ID" value="NZ_ACJX03000001.1"/>
</dbReference>
<organism evidence="9 10">
    <name type="scientific">Acetomicrobium hydrogeniformans ATCC BAA-1850</name>
    <dbReference type="NCBI Taxonomy" id="592015"/>
    <lineage>
        <taxon>Bacteria</taxon>
        <taxon>Thermotogati</taxon>
        <taxon>Synergistota</taxon>
        <taxon>Synergistia</taxon>
        <taxon>Synergistales</taxon>
        <taxon>Acetomicrobiaceae</taxon>
        <taxon>Acetomicrobium</taxon>
    </lineage>
</organism>
<dbReference type="InterPro" id="IPR056738">
    <property type="entry name" value="NfeD1b_N"/>
</dbReference>
<accession>A0A0T5XCG0</accession>
<dbReference type="OrthoDB" id="9806253at2"/>
<dbReference type="eggNOG" id="COG1030">
    <property type="taxonomic scope" value="Bacteria"/>
</dbReference>
<keyword evidence="10" id="KW-1185">Reference proteome</keyword>
<dbReference type="EMBL" id="ACJX03000001">
    <property type="protein sequence ID" value="KRT35924.1"/>
    <property type="molecule type" value="Genomic_DNA"/>
</dbReference>
<dbReference type="PANTHER" id="PTHR33507">
    <property type="entry name" value="INNER MEMBRANE PROTEIN YBBJ"/>
    <property type="match status" value="1"/>
</dbReference>
<evidence type="ECO:0000259" key="8">
    <source>
        <dbReference type="Pfam" id="PF25145"/>
    </source>
</evidence>
<evidence type="ECO:0000256" key="2">
    <source>
        <dbReference type="ARBA" id="ARBA00022692"/>
    </source>
</evidence>
<dbReference type="PANTHER" id="PTHR33507:SF4">
    <property type="entry name" value="NODULATION COMPETITIVENESS PROTEIN NFED"/>
    <property type="match status" value="1"/>
</dbReference>
<evidence type="ECO:0000256" key="5">
    <source>
        <dbReference type="SAM" id="Phobius"/>
    </source>
</evidence>
<feature type="domain" description="NfeD integral membrane" evidence="7">
    <location>
        <begin position="239"/>
        <end position="356"/>
    </location>
</feature>
<feature type="transmembrane region" description="Helical" evidence="5">
    <location>
        <begin position="340"/>
        <end position="360"/>
    </location>
</feature>
<protein>
    <submittedName>
        <fullName evidence="9">Endopeptidase Clp</fullName>
    </submittedName>
</protein>
<evidence type="ECO:0000259" key="7">
    <source>
        <dbReference type="Pfam" id="PF24961"/>
    </source>
</evidence>
<feature type="domain" description="NfeD-like C-terminal" evidence="6">
    <location>
        <begin position="372"/>
        <end position="428"/>
    </location>
</feature>
<dbReference type="CDD" id="cd07020">
    <property type="entry name" value="Clp_protease_NfeD_1"/>
    <property type="match status" value="1"/>
</dbReference>
<dbReference type="Pfam" id="PF25145">
    <property type="entry name" value="NfeD1b_N"/>
    <property type="match status" value="1"/>
</dbReference>
<comment type="subcellular location">
    <subcellularLocation>
        <location evidence="1">Membrane</location>
        <topology evidence="1">Multi-pass membrane protein</topology>
    </subcellularLocation>
</comment>
<dbReference type="SUPFAM" id="SSF141322">
    <property type="entry name" value="NfeD domain-like"/>
    <property type="match status" value="1"/>
</dbReference>
<dbReference type="Proteomes" id="UP000005273">
    <property type="component" value="Unassembled WGS sequence"/>
</dbReference>
<keyword evidence="3 5" id="KW-1133">Transmembrane helix</keyword>
<dbReference type="STRING" id="592015.HMPREF1705_03184"/>
<dbReference type="Pfam" id="PF01957">
    <property type="entry name" value="NfeD"/>
    <property type="match status" value="1"/>
</dbReference>
<dbReference type="AlphaFoldDB" id="A0A0T5XCG0"/>
<gene>
    <name evidence="9" type="ORF">HMPREF1705_03184</name>
</gene>
<reference evidence="10" key="1">
    <citation type="submission" date="2012-09" db="EMBL/GenBank/DDBJ databases">
        <authorList>
            <person name="Weinstock G."/>
            <person name="Sodergren E."/>
            <person name="Clifton S."/>
            <person name="Fulton L."/>
            <person name="Fulton B."/>
            <person name="Courtney L."/>
            <person name="Fronick C."/>
            <person name="Harrison M."/>
            <person name="Strong C."/>
            <person name="Farmer C."/>
            <person name="Delehaunty K."/>
            <person name="Markovic C."/>
            <person name="Hall O."/>
            <person name="Minx P."/>
            <person name="Tomlinson C."/>
            <person name="Mitreva M."/>
            <person name="Nelson J."/>
            <person name="Hou S."/>
            <person name="Wollam A."/>
            <person name="Pepin K.H."/>
            <person name="Johnson M."/>
            <person name="Bhonagiri V."/>
            <person name="Nash W.E."/>
            <person name="Suruliraj S."/>
            <person name="Warren W."/>
            <person name="Chinwalla A."/>
            <person name="Mardis E.R."/>
            <person name="Wilson R.K."/>
        </authorList>
    </citation>
    <scope>NUCLEOTIDE SEQUENCE [LARGE SCALE GENOMIC DNA]</scope>
    <source>
        <strain evidence="10">OS1</strain>
    </source>
</reference>
<comment type="caution">
    <text evidence="9">The sequence shown here is derived from an EMBL/GenBank/DDBJ whole genome shotgun (WGS) entry which is preliminary data.</text>
</comment>
<evidence type="ECO:0000313" key="9">
    <source>
        <dbReference type="EMBL" id="KRT35924.1"/>
    </source>
</evidence>
<dbReference type="GO" id="GO:0016020">
    <property type="term" value="C:membrane"/>
    <property type="evidence" value="ECO:0007669"/>
    <property type="project" value="UniProtKB-SubCell"/>
</dbReference>
<dbReference type="InterPro" id="IPR052165">
    <property type="entry name" value="Membrane_assoc_protease"/>
</dbReference>
<dbReference type="SUPFAM" id="SSF52096">
    <property type="entry name" value="ClpP/crotonase"/>
    <property type="match status" value="1"/>
</dbReference>
<dbReference type="InterPro" id="IPR012340">
    <property type="entry name" value="NA-bd_OB-fold"/>
</dbReference>
<evidence type="ECO:0000256" key="1">
    <source>
        <dbReference type="ARBA" id="ARBA00004141"/>
    </source>
</evidence>
<dbReference type="InterPro" id="IPR002810">
    <property type="entry name" value="NfeD-like_C"/>
</dbReference>
<feature type="transmembrane region" description="Helical" evidence="5">
    <location>
        <begin position="239"/>
        <end position="256"/>
    </location>
</feature>
<dbReference type="Gene3D" id="3.90.226.10">
    <property type="entry name" value="2-enoyl-CoA Hydratase, Chain A, domain 1"/>
    <property type="match status" value="1"/>
</dbReference>
<proteinExistence type="predicted"/>
<keyword evidence="2 5" id="KW-0812">Transmembrane</keyword>
<evidence type="ECO:0000256" key="3">
    <source>
        <dbReference type="ARBA" id="ARBA00022989"/>
    </source>
</evidence>
<feature type="transmembrane region" description="Helical" evidence="5">
    <location>
        <begin position="285"/>
        <end position="304"/>
    </location>
</feature>
<dbReference type="InterPro" id="IPR029045">
    <property type="entry name" value="ClpP/crotonase-like_dom_sf"/>
</dbReference>
<evidence type="ECO:0000313" key="10">
    <source>
        <dbReference type="Proteomes" id="UP000005273"/>
    </source>
</evidence>
<keyword evidence="4 5" id="KW-0472">Membrane</keyword>
<evidence type="ECO:0000256" key="4">
    <source>
        <dbReference type="ARBA" id="ARBA00023136"/>
    </source>
</evidence>
<sequence length="434" mass="46271">MKRLIWVFSILLLLTVGPGWAGEKSNVVMVVPLEGTVGTVMETYMIDVLRKAEEEAYMVVFELDTPGGLVSSMTEITKQITQARVPVVMWVYPSGARAASAGAFLVMASHIAAMAPGTRIGAAHPVLASGGDVDETMGEKITNDLAAQMRSLAGTRGRNSRVAERMVTESLSLTAEEALEEGVIDCIASDVGSLLAAVDGRAVQLADGETVLDLSGYEILREEMPTRLKILEFISRPDIAYLLLVLGIYAIIFEVLSPGGFVMGTAGAIMVLLGAYGLRMLPLNYAGIILLIAGIVVMVVDLLVGGIGILSAFGALSLIVGSLIIYRAPGGELLRFSMTFLAGAIVVLSAFFAVAAWAVLRAMKRRIVSGQEELVGMTGKVVQDLNPEGTIFCHGEYWKAKSSDGSPIAKDEWVEVESVDGFVLIVRKSDARRN</sequence>
<dbReference type="InterPro" id="IPR056739">
    <property type="entry name" value="NfeD_membrane"/>
</dbReference>
<feature type="domain" description="NfeD1b N-terminal" evidence="8">
    <location>
        <begin position="28"/>
        <end position="178"/>
    </location>
</feature>
<dbReference type="Pfam" id="PF24961">
    <property type="entry name" value="NfeD_membrane"/>
    <property type="match status" value="1"/>
</dbReference>
<evidence type="ECO:0000259" key="6">
    <source>
        <dbReference type="Pfam" id="PF01957"/>
    </source>
</evidence>
<feature type="transmembrane region" description="Helical" evidence="5">
    <location>
        <begin position="309"/>
        <end position="328"/>
    </location>
</feature>